<dbReference type="RefSeq" id="XP_003425784.1">
    <property type="nucleotide sequence ID" value="XM_003425736.5"/>
</dbReference>
<dbReference type="CDD" id="cd00926">
    <property type="entry name" value="Cyt_c_Oxidase_VIb"/>
    <property type="match status" value="1"/>
</dbReference>
<keyword evidence="6" id="KW-1185">Reference proteome</keyword>
<keyword evidence="3" id="KW-1015">Disulfide bond</keyword>
<dbReference type="GO" id="GO:0045277">
    <property type="term" value="C:respiratory chain complex IV"/>
    <property type="evidence" value="ECO:0007669"/>
    <property type="project" value="InterPro"/>
</dbReference>
<dbReference type="SUPFAM" id="SSF47694">
    <property type="entry name" value="Cytochrome c oxidase subunit h"/>
    <property type="match status" value="1"/>
</dbReference>
<dbReference type="Pfam" id="PF02297">
    <property type="entry name" value="COX6B"/>
    <property type="match status" value="1"/>
</dbReference>
<proteinExistence type="predicted"/>
<dbReference type="EnsemblMetazoa" id="XM_003425736">
    <property type="protein sequence ID" value="XP_003425784"/>
    <property type="gene ID" value="LOC100680365"/>
</dbReference>
<dbReference type="KEGG" id="nvi:100680365"/>
<evidence type="ECO:0000256" key="2">
    <source>
        <dbReference type="ARBA" id="ARBA00023128"/>
    </source>
</evidence>
<evidence type="ECO:0000313" key="6">
    <source>
        <dbReference type="Proteomes" id="UP000002358"/>
    </source>
</evidence>
<name>A0A7M7LNL4_NASVI</name>
<dbReference type="InterPro" id="IPR036549">
    <property type="entry name" value="CX6/COA6-like_sf"/>
</dbReference>
<keyword evidence="2" id="KW-0496">Mitochondrion</keyword>
<feature type="compositionally biased region" description="Polar residues" evidence="4">
    <location>
        <begin position="1"/>
        <end position="12"/>
    </location>
</feature>
<organism evidence="5 6">
    <name type="scientific">Nasonia vitripennis</name>
    <name type="common">Parasitic wasp</name>
    <dbReference type="NCBI Taxonomy" id="7425"/>
    <lineage>
        <taxon>Eukaryota</taxon>
        <taxon>Metazoa</taxon>
        <taxon>Ecdysozoa</taxon>
        <taxon>Arthropoda</taxon>
        <taxon>Hexapoda</taxon>
        <taxon>Insecta</taxon>
        <taxon>Pterygota</taxon>
        <taxon>Neoptera</taxon>
        <taxon>Endopterygota</taxon>
        <taxon>Hymenoptera</taxon>
        <taxon>Apocrita</taxon>
        <taxon>Proctotrupomorpha</taxon>
        <taxon>Chalcidoidea</taxon>
        <taxon>Pteromalidae</taxon>
        <taxon>Pteromalinae</taxon>
        <taxon>Nasonia</taxon>
    </lineage>
</organism>
<evidence type="ECO:0000313" key="5">
    <source>
        <dbReference type="EnsemblMetazoa" id="XP_003425784"/>
    </source>
</evidence>
<dbReference type="Proteomes" id="UP000002358">
    <property type="component" value="Chromosome 3"/>
</dbReference>
<evidence type="ECO:0000256" key="4">
    <source>
        <dbReference type="SAM" id="MobiDB-lite"/>
    </source>
</evidence>
<dbReference type="GeneID" id="100680365"/>
<evidence type="ECO:0000256" key="3">
    <source>
        <dbReference type="ARBA" id="ARBA00023157"/>
    </source>
</evidence>
<accession>A0A7M7LNL4</accession>
<evidence type="ECO:0000256" key="1">
    <source>
        <dbReference type="ARBA" id="ARBA00004173"/>
    </source>
</evidence>
<protein>
    <recommendedName>
        <fullName evidence="7">Cytochrome c oxidase subunit VIb</fullName>
    </recommendedName>
</protein>
<reference evidence="5" key="1">
    <citation type="submission" date="2021-01" db="UniProtKB">
        <authorList>
            <consortium name="EnsemblMetazoa"/>
        </authorList>
    </citation>
    <scope>IDENTIFICATION</scope>
</reference>
<dbReference type="SMR" id="A0A7M7LNL4"/>
<sequence>MSSTKAQNTKNDMTAEERQKTEPKKVSNDEVPVTSSIVLEEEEDPCAPKIKVDDEPIVIRTPGLDPRFQQQNQTLRCYVMYTDFYQCEHLLGEGAEACTWFKDVFTSICPQAWVERWDDFRSENRMPWHKRNHIFPDAPYGKRS</sequence>
<dbReference type="InterPro" id="IPR048280">
    <property type="entry name" value="COX6B-like"/>
</dbReference>
<comment type="subcellular location">
    <subcellularLocation>
        <location evidence="1">Mitochondrion</location>
    </subcellularLocation>
</comment>
<evidence type="ECO:0008006" key="7">
    <source>
        <dbReference type="Google" id="ProtNLM"/>
    </source>
</evidence>
<dbReference type="PANTHER" id="PTHR11387">
    <property type="entry name" value="CYTOCHROME C OXIDASE SUBUNIT 6B"/>
    <property type="match status" value="1"/>
</dbReference>
<dbReference type="OrthoDB" id="1107506at2759"/>
<feature type="region of interest" description="Disordered" evidence="4">
    <location>
        <begin position="1"/>
        <end position="39"/>
    </location>
</feature>
<dbReference type="Gene3D" id="1.10.10.140">
    <property type="entry name" value="Cytochrome c oxidase, subunit VIb"/>
    <property type="match status" value="1"/>
</dbReference>
<feature type="compositionally biased region" description="Basic and acidic residues" evidence="4">
    <location>
        <begin position="13"/>
        <end position="28"/>
    </location>
</feature>
<dbReference type="InParanoid" id="A0A7M7LNL4"/>
<dbReference type="AlphaFoldDB" id="A0A7M7LNL4"/>
<dbReference type="GO" id="GO:0005739">
    <property type="term" value="C:mitochondrion"/>
    <property type="evidence" value="ECO:0007669"/>
    <property type="project" value="UniProtKB-SubCell"/>
</dbReference>
<dbReference type="InterPro" id="IPR003213">
    <property type="entry name" value="Cyt_c_oxidase_su6B"/>
</dbReference>